<organism evidence="3 4">
    <name type="scientific">Kitasatospora phosalacinea</name>
    <dbReference type="NCBI Taxonomy" id="2065"/>
    <lineage>
        <taxon>Bacteria</taxon>
        <taxon>Bacillati</taxon>
        <taxon>Actinomycetota</taxon>
        <taxon>Actinomycetes</taxon>
        <taxon>Kitasatosporales</taxon>
        <taxon>Streptomycetaceae</taxon>
        <taxon>Kitasatospora</taxon>
    </lineage>
</organism>
<dbReference type="Proteomes" id="UP001165041">
    <property type="component" value="Unassembled WGS sequence"/>
</dbReference>
<dbReference type="Gene3D" id="3.20.20.80">
    <property type="entry name" value="Glycosidases"/>
    <property type="match status" value="1"/>
</dbReference>
<dbReference type="InterPro" id="IPR032091">
    <property type="entry name" value="Malt_amylase-like_C"/>
</dbReference>
<name>A0A9W6V3M3_9ACTN</name>
<feature type="region of interest" description="Disordered" evidence="1">
    <location>
        <begin position="22"/>
        <end position="48"/>
    </location>
</feature>
<protein>
    <recommendedName>
        <fullName evidence="2">Maltogenic amylase-like C-terminal domain-containing protein</fullName>
    </recommendedName>
</protein>
<comment type="caution">
    <text evidence="3">The sequence shown here is derived from an EMBL/GenBank/DDBJ whole genome shotgun (WGS) entry which is preliminary data.</text>
</comment>
<dbReference type="SUPFAM" id="SSF51445">
    <property type="entry name" value="(Trans)glycosidases"/>
    <property type="match status" value="1"/>
</dbReference>
<dbReference type="InterPro" id="IPR013780">
    <property type="entry name" value="Glyco_hydro_b"/>
</dbReference>
<evidence type="ECO:0000313" key="4">
    <source>
        <dbReference type="Proteomes" id="UP001165041"/>
    </source>
</evidence>
<dbReference type="EMBL" id="BSSA01000012">
    <property type="protein sequence ID" value="GLW71417.1"/>
    <property type="molecule type" value="Genomic_DNA"/>
</dbReference>
<dbReference type="InterPro" id="IPR017853">
    <property type="entry name" value="GH"/>
</dbReference>
<evidence type="ECO:0000256" key="1">
    <source>
        <dbReference type="SAM" id="MobiDB-lite"/>
    </source>
</evidence>
<feature type="domain" description="Maltogenic amylase-like C-terminal" evidence="2">
    <location>
        <begin position="84"/>
        <end position="155"/>
    </location>
</feature>
<dbReference type="Gene3D" id="2.60.40.1180">
    <property type="entry name" value="Golgi alpha-mannosidase II"/>
    <property type="match status" value="1"/>
</dbReference>
<evidence type="ECO:0000259" key="2">
    <source>
        <dbReference type="Pfam" id="PF16657"/>
    </source>
</evidence>
<dbReference type="AlphaFoldDB" id="A0A9W6V3M3"/>
<reference evidence="3" key="1">
    <citation type="submission" date="2023-02" db="EMBL/GenBank/DDBJ databases">
        <title>Kitasatospora phosalacinea NBRC 14627.</title>
        <authorList>
            <person name="Ichikawa N."/>
            <person name="Sato H."/>
            <person name="Tonouchi N."/>
        </authorList>
    </citation>
    <scope>NUCLEOTIDE SEQUENCE</scope>
    <source>
        <strain evidence="3">NBRC 14627</strain>
    </source>
</reference>
<dbReference type="SUPFAM" id="SSF51011">
    <property type="entry name" value="Glycosyl hydrolase domain"/>
    <property type="match status" value="1"/>
</dbReference>
<evidence type="ECO:0000313" key="3">
    <source>
        <dbReference type="EMBL" id="GLW71417.1"/>
    </source>
</evidence>
<sequence>MGENLAADGRLAVRTPMQWAPGPTAGFSGADPARYPRPLTRGAFGPDRVNVRDQAHDPHSLLSRMRSFVQGYREAPELAWGRCEILDAGDPAVLAHLSSTGDGAILVLHNFAGRPVTATTAGVPDGRLTDILTGAAVERAADAPRVELPPYGYRWLRVGEP</sequence>
<accession>A0A9W6V3M3</accession>
<dbReference type="Pfam" id="PF16657">
    <property type="entry name" value="Malt_amylase_C"/>
    <property type="match status" value="1"/>
</dbReference>
<proteinExistence type="predicted"/>
<gene>
    <name evidence="3" type="ORF">Kpho02_37160</name>
</gene>